<dbReference type="Pfam" id="PF18899">
    <property type="entry name" value="DUF5655"/>
    <property type="match status" value="1"/>
</dbReference>
<dbReference type="EMBL" id="JABBYL010000029">
    <property type="protein sequence ID" value="NMO09770.1"/>
    <property type="molecule type" value="Genomic_DNA"/>
</dbReference>
<sequence>MILLINQEKELEKLIDKAKFSEMGVWERTHMEEWIAKHPEILGEELLTITTEYADYDKTSKRLDILAIDREGKLVIIELKRDTAEKFVDLQAIHYAAFFSTHTFEDVVDIRAEFTNKSQEEADIEIREFITNDEFQDLDDQPRIILVANEFKEETLAAVLWLRDVGVDITCVKFEAYEVDEKIVVTPNIIVPLPEAKQFMIYREKKSKQSSEKRSTEDYHLRTVPDDIKDLYAKISQNVLNLDNKIRVKPKKWYIAFVSSVSNANFIYAEIYQKDIKIVLNLKKGELNDPECIAEDVSEKGHRGNGDYRITISPDHDLNYFMTLIKQAYEKYS</sequence>
<reference evidence="4 6" key="2">
    <citation type="submission" date="2020-04" db="EMBL/GenBank/DDBJ databases">
        <title>Draft genome of Methanobacterium subterraneum isolated from animal feces.</title>
        <authorList>
            <person name="Ouboter H.T."/>
            <person name="Berger S."/>
            <person name="Gungor E."/>
            <person name="Jetten M.S.M."/>
            <person name="Welte C.U."/>
        </authorList>
    </citation>
    <scope>NUCLEOTIDE SEQUENCE [LARGE SCALE GENOMIC DNA]</scope>
    <source>
        <strain evidence="4">HO_2020</strain>
    </source>
</reference>
<organism evidence="3 5">
    <name type="scientific">Methanobacterium subterraneum</name>
    <dbReference type="NCBI Taxonomy" id="59277"/>
    <lineage>
        <taxon>Archaea</taxon>
        <taxon>Methanobacteriati</taxon>
        <taxon>Methanobacteriota</taxon>
        <taxon>Methanomada group</taxon>
        <taxon>Methanobacteria</taxon>
        <taxon>Methanobacteriales</taxon>
        <taxon>Methanobacteriaceae</taxon>
        <taxon>Methanobacterium</taxon>
    </lineage>
</organism>
<reference evidence="3 5" key="1">
    <citation type="submission" date="2016-10" db="EMBL/GenBank/DDBJ databases">
        <title>Comparative genomics between deep and shallow subseafloor isolates.</title>
        <authorList>
            <person name="Ishii S."/>
            <person name="Miller J.R."/>
            <person name="Sutton G."/>
            <person name="Suzuki S."/>
            <person name="Methe B."/>
            <person name="Inagaki F."/>
            <person name="Imachi H."/>
        </authorList>
    </citation>
    <scope>NUCLEOTIDE SEQUENCE [LARGE SCALE GENOMIC DNA]</scope>
    <source>
        <strain evidence="3 5">A8p</strain>
    </source>
</reference>
<dbReference type="AlphaFoldDB" id="A0A2H4VR79"/>
<dbReference type="Pfam" id="PF01939">
    <property type="entry name" value="NucS_C"/>
    <property type="match status" value="1"/>
</dbReference>
<dbReference type="Proteomes" id="UP000232631">
    <property type="component" value="Chromosome"/>
</dbReference>
<dbReference type="RefSeq" id="WP_100907053.1">
    <property type="nucleotide sequence ID" value="NZ_CP017768.1"/>
</dbReference>
<dbReference type="Gene3D" id="3.40.1350.10">
    <property type="match status" value="1"/>
</dbReference>
<feature type="domain" description="Endonuclease NucS C-terminal" evidence="1">
    <location>
        <begin position="29"/>
        <end position="104"/>
    </location>
</feature>
<evidence type="ECO:0000259" key="1">
    <source>
        <dbReference type="Pfam" id="PF01939"/>
    </source>
</evidence>
<evidence type="ECO:0000313" key="5">
    <source>
        <dbReference type="Proteomes" id="UP000232631"/>
    </source>
</evidence>
<feature type="domain" description="DUF5655" evidence="2">
    <location>
        <begin position="218"/>
        <end position="330"/>
    </location>
</feature>
<evidence type="ECO:0000259" key="2">
    <source>
        <dbReference type="Pfam" id="PF18899"/>
    </source>
</evidence>
<evidence type="ECO:0000313" key="6">
    <source>
        <dbReference type="Proteomes" id="UP000591058"/>
    </source>
</evidence>
<dbReference type="InterPro" id="IPR048301">
    <property type="entry name" value="NucS_C"/>
</dbReference>
<dbReference type="EMBL" id="CP017768">
    <property type="protein sequence ID" value="AUB60601.1"/>
    <property type="molecule type" value="Genomic_DNA"/>
</dbReference>
<dbReference type="InterPro" id="IPR043714">
    <property type="entry name" value="DUF5655"/>
</dbReference>
<dbReference type="Proteomes" id="UP000591058">
    <property type="component" value="Unassembled WGS sequence"/>
</dbReference>
<accession>A0A2H4VR79</accession>
<dbReference type="GO" id="GO:0004519">
    <property type="term" value="F:endonuclease activity"/>
    <property type="evidence" value="ECO:0007669"/>
    <property type="project" value="InterPro"/>
</dbReference>
<keyword evidence="5" id="KW-1185">Reference proteome</keyword>
<dbReference type="GO" id="GO:0003676">
    <property type="term" value="F:nucleic acid binding"/>
    <property type="evidence" value="ECO:0007669"/>
    <property type="project" value="InterPro"/>
</dbReference>
<evidence type="ECO:0000313" key="3">
    <source>
        <dbReference type="EMBL" id="AUB60601.1"/>
    </source>
</evidence>
<dbReference type="GeneID" id="35123066"/>
<name>A0A2H4VR79_9EURY</name>
<evidence type="ECO:0000313" key="4">
    <source>
        <dbReference type="EMBL" id="NMO09770.1"/>
    </source>
</evidence>
<protein>
    <submittedName>
        <fullName evidence="4">DUF91 domain-containing protein</fullName>
    </submittedName>
</protein>
<gene>
    <name evidence="3" type="ORF">BK009_07890</name>
    <name evidence="4" type="ORF">HG719_07995</name>
</gene>
<dbReference type="KEGG" id="msub:BK009_07890"/>
<proteinExistence type="predicted"/>
<dbReference type="InterPro" id="IPR011856">
    <property type="entry name" value="tRNA_endonuc-like_dom_sf"/>
</dbReference>